<dbReference type="PRINTS" id="PR00050">
    <property type="entry name" value="COLDSHOCK"/>
</dbReference>
<keyword evidence="4" id="KW-1185">Reference proteome</keyword>
<dbReference type="InterPro" id="IPR011129">
    <property type="entry name" value="CSD"/>
</dbReference>
<evidence type="ECO:0000259" key="2">
    <source>
        <dbReference type="PROSITE" id="PS51857"/>
    </source>
</evidence>
<evidence type="ECO:0000256" key="1">
    <source>
        <dbReference type="SAM" id="MobiDB-lite"/>
    </source>
</evidence>
<organism evidence="3 4">
    <name type="scientific">Ulvibacterium marinum</name>
    <dbReference type="NCBI Taxonomy" id="2419782"/>
    <lineage>
        <taxon>Bacteria</taxon>
        <taxon>Pseudomonadati</taxon>
        <taxon>Bacteroidota</taxon>
        <taxon>Flavobacteriia</taxon>
        <taxon>Flavobacteriales</taxon>
        <taxon>Flavobacteriaceae</taxon>
        <taxon>Ulvibacterium</taxon>
    </lineage>
</organism>
<evidence type="ECO:0000313" key="3">
    <source>
        <dbReference type="EMBL" id="RKN81166.1"/>
    </source>
</evidence>
<dbReference type="OrthoDB" id="1493235at2"/>
<feature type="domain" description="CSD" evidence="2">
    <location>
        <begin position="90"/>
        <end position="151"/>
    </location>
</feature>
<dbReference type="InterPro" id="IPR012340">
    <property type="entry name" value="NA-bd_OB-fold"/>
</dbReference>
<dbReference type="Pfam" id="PF00313">
    <property type="entry name" value="CSD"/>
    <property type="match status" value="1"/>
</dbReference>
<dbReference type="Proteomes" id="UP000276603">
    <property type="component" value="Unassembled WGS sequence"/>
</dbReference>
<dbReference type="PROSITE" id="PS51857">
    <property type="entry name" value="CSD_2"/>
    <property type="match status" value="1"/>
</dbReference>
<dbReference type="EMBL" id="RBCJ01000002">
    <property type="protein sequence ID" value="RKN81166.1"/>
    <property type="molecule type" value="Genomic_DNA"/>
</dbReference>
<dbReference type="RefSeq" id="WP_120711323.1">
    <property type="nucleotide sequence ID" value="NZ_RBCJ01000002.1"/>
</dbReference>
<dbReference type="Gene3D" id="2.40.50.140">
    <property type="entry name" value="Nucleic acid-binding proteins"/>
    <property type="match status" value="1"/>
</dbReference>
<dbReference type="GO" id="GO:0003676">
    <property type="term" value="F:nucleic acid binding"/>
    <property type="evidence" value="ECO:0007669"/>
    <property type="project" value="InterPro"/>
</dbReference>
<dbReference type="SMART" id="SM00357">
    <property type="entry name" value="CSP"/>
    <property type="match status" value="1"/>
</dbReference>
<evidence type="ECO:0000313" key="4">
    <source>
        <dbReference type="Proteomes" id="UP000276603"/>
    </source>
</evidence>
<comment type="caution">
    <text evidence="3">The sequence shown here is derived from an EMBL/GenBank/DDBJ whole genome shotgun (WGS) entry which is preliminary data.</text>
</comment>
<name>A0A3B0CDY0_9FLAO</name>
<sequence>MAKSQQTFNKSEKEKKRLKKREEKRKKMEARKAEAKLNGKKGIEFAYVDYNGNLTDTPPDPSQKIEIEAENIIIGIPKTLESDKEEFDPVRKGTVSFFDSSKGFGFIIDAENQEKYFTHVSGLIDEIAENDKVTFELEKGMKGMNAVKVTLQK</sequence>
<reference evidence="3 4" key="1">
    <citation type="submission" date="2018-10" db="EMBL/GenBank/DDBJ databases">
        <title>Ulvibacterium marinum gen. nov., sp. nov., a novel marine bacterium of the family Flavobacteriaceae, isolated from a culture of the green alga Ulva prolifera.</title>
        <authorList>
            <person name="Zhang Z."/>
        </authorList>
    </citation>
    <scope>NUCLEOTIDE SEQUENCE [LARGE SCALE GENOMIC DNA]</scope>
    <source>
        <strain evidence="3 4">CCMM003</strain>
    </source>
</reference>
<feature type="region of interest" description="Disordered" evidence="1">
    <location>
        <begin position="1"/>
        <end position="35"/>
    </location>
</feature>
<dbReference type="GO" id="GO:0005829">
    <property type="term" value="C:cytosol"/>
    <property type="evidence" value="ECO:0007669"/>
    <property type="project" value="UniProtKB-ARBA"/>
</dbReference>
<protein>
    <submittedName>
        <fullName evidence="3">Cold shock domain-containing protein</fullName>
    </submittedName>
</protein>
<accession>A0A3B0CDY0</accession>
<proteinExistence type="predicted"/>
<dbReference type="SUPFAM" id="SSF50249">
    <property type="entry name" value="Nucleic acid-binding proteins"/>
    <property type="match status" value="1"/>
</dbReference>
<feature type="compositionally biased region" description="Basic residues" evidence="1">
    <location>
        <begin position="16"/>
        <end position="29"/>
    </location>
</feature>
<dbReference type="InterPro" id="IPR002059">
    <property type="entry name" value="CSP_DNA-bd"/>
</dbReference>
<dbReference type="AlphaFoldDB" id="A0A3B0CDY0"/>
<gene>
    <name evidence="3" type="ORF">D7Z94_09495</name>
</gene>
<dbReference type="CDD" id="cd04458">
    <property type="entry name" value="CSP_CDS"/>
    <property type="match status" value="1"/>
</dbReference>